<comment type="caution">
    <text evidence="4">The sequence shown here is derived from an EMBL/GenBank/DDBJ whole genome shotgun (WGS) entry which is preliminary data.</text>
</comment>
<dbReference type="OrthoDB" id="433124at2759"/>
<evidence type="ECO:0000313" key="4">
    <source>
        <dbReference type="EMBL" id="TKR72504.1"/>
    </source>
</evidence>
<dbReference type="Pfam" id="PF02996">
    <property type="entry name" value="Prefoldin"/>
    <property type="match status" value="1"/>
</dbReference>
<reference evidence="4 5" key="2">
    <citation type="journal article" date="2019" name="G3 (Bethesda)">
        <title>Hybrid Assembly of the Genome of the Entomopathogenic Nematode Steinernema carpocapsae Identifies the X-Chromosome.</title>
        <authorList>
            <person name="Serra L."/>
            <person name="Macchietto M."/>
            <person name="Macias-Munoz A."/>
            <person name="McGill C.J."/>
            <person name="Rodriguez I.M."/>
            <person name="Rodriguez B."/>
            <person name="Murad R."/>
            <person name="Mortazavi A."/>
        </authorList>
    </citation>
    <scope>NUCLEOTIDE SEQUENCE [LARGE SCALE GENOMIC DNA]</scope>
    <source>
        <strain evidence="4 5">ALL</strain>
    </source>
</reference>
<dbReference type="PANTHER" id="PTHR12674:SF5">
    <property type="entry name" value="SPINDLE AND KINETOCHORE-ASSOCIATED PROTEIN 2"/>
    <property type="match status" value="1"/>
</dbReference>
<reference evidence="4 5" key="1">
    <citation type="journal article" date="2015" name="Genome Biol.">
        <title>Comparative genomics of Steinernema reveals deeply conserved gene regulatory networks.</title>
        <authorList>
            <person name="Dillman A.R."/>
            <person name="Macchietto M."/>
            <person name="Porter C.F."/>
            <person name="Rogers A."/>
            <person name="Williams B."/>
            <person name="Antoshechkin I."/>
            <person name="Lee M.M."/>
            <person name="Goodwin Z."/>
            <person name="Lu X."/>
            <person name="Lewis E.E."/>
            <person name="Goodrich-Blair H."/>
            <person name="Stock S.P."/>
            <person name="Adams B.J."/>
            <person name="Sternberg P.W."/>
            <person name="Mortazavi A."/>
        </authorList>
    </citation>
    <scope>NUCLEOTIDE SEQUENCE [LARGE SCALE GENOMIC DNA]</scope>
    <source>
        <strain evidence="4 5">ALL</strain>
    </source>
</reference>
<dbReference type="EMBL" id="AZBU02000006">
    <property type="protein sequence ID" value="TKR72504.1"/>
    <property type="molecule type" value="Genomic_DNA"/>
</dbReference>
<dbReference type="Gene3D" id="1.10.287.370">
    <property type="match status" value="1"/>
</dbReference>
<dbReference type="GO" id="GO:0006457">
    <property type="term" value="P:protein folding"/>
    <property type="evidence" value="ECO:0007669"/>
    <property type="project" value="InterPro"/>
</dbReference>
<dbReference type="GO" id="GO:0051082">
    <property type="term" value="F:unfolded protein binding"/>
    <property type="evidence" value="ECO:0007669"/>
    <property type="project" value="InterPro"/>
</dbReference>
<keyword evidence="3" id="KW-0175">Coiled coil</keyword>
<evidence type="ECO:0000256" key="2">
    <source>
        <dbReference type="ARBA" id="ARBA00011695"/>
    </source>
</evidence>
<dbReference type="GO" id="GO:1990115">
    <property type="term" value="P:RNA polymerase III assembly"/>
    <property type="evidence" value="ECO:0007669"/>
    <property type="project" value="TreeGrafter"/>
</dbReference>
<dbReference type="CDD" id="cd23158">
    <property type="entry name" value="Prefoldin_UXT"/>
    <property type="match status" value="1"/>
</dbReference>
<accession>A0A4U5MS73</accession>
<dbReference type="GO" id="GO:1990113">
    <property type="term" value="P:RNA polymerase I assembly"/>
    <property type="evidence" value="ECO:0007669"/>
    <property type="project" value="TreeGrafter"/>
</dbReference>
<comment type="similarity">
    <text evidence="1">Belongs to the prefoldin subunit alpha family.</text>
</comment>
<gene>
    <name evidence="4" type="ORF">L596_019938</name>
</gene>
<evidence type="ECO:0000256" key="3">
    <source>
        <dbReference type="SAM" id="Coils"/>
    </source>
</evidence>
<dbReference type="GO" id="GO:0016272">
    <property type="term" value="C:prefoldin complex"/>
    <property type="evidence" value="ECO:0007669"/>
    <property type="project" value="InterPro"/>
</dbReference>
<dbReference type="InterPro" id="IPR009053">
    <property type="entry name" value="Prefoldin"/>
</dbReference>
<dbReference type="STRING" id="34508.A0A4U5MS73"/>
<dbReference type="AlphaFoldDB" id="A0A4U5MS73"/>
<organism evidence="4 5">
    <name type="scientific">Steinernema carpocapsae</name>
    <name type="common">Entomopathogenic nematode</name>
    <dbReference type="NCBI Taxonomy" id="34508"/>
    <lineage>
        <taxon>Eukaryota</taxon>
        <taxon>Metazoa</taxon>
        <taxon>Ecdysozoa</taxon>
        <taxon>Nematoda</taxon>
        <taxon>Chromadorea</taxon>
        <taxon>Rhabditida</taxon>
        <taxon>Tylenchina</taxon>
        <taxon>Panagrolaimomorpha</taxon>
        <taxon>Strongyloidoidea</taxon>
        <taxon>Steinernematidae</taxon>
        <taxon>Steinernema</taxon>
    </lineage>
</organism>
<comment type="subunit">
    <text evidence="2">Heterohexamer of two PFD-alpha type and four PFD-beta type subunits.</text>
</comment>
<dbReference type="GO" id="GO:1990114">
    <property type="term" value="P:RNA polymerase II core complex assembly"/>
    <property type="evidence" value="ECO:0007669"/>
    <property type="project" value="TreeGrafter"/>
</dbReference>
<dbReference type="Proteomes" id="UP000298663">
    <property type="component" value="Unassembled WGS sequence"/>
</dbReference>
<keyword evidence="5" id="KW-1185">Reference proteome</keyword>
<dbReference type="InterPro" id="IPR004127">
    <property type="entry name" value="Prefoldin_subunit_alpha"/>
</dbReference>
<name>A0A4U5MS73_STECR</name>
<dbReference type="SUPFAM" id="SSF46579">
    <property type="entry name" value="Prefoldin"/>
    <property type="match status" value="1"/>
</dbReference>
<evidence type="ECO:0000256" key="1">
    <source>
        <dbReference type="ARBA" id="ARBA00010048"/>
    </source>
</evidence>
<feature type="coiled-coil region" evidence="3">
    <location>
        <begin position="128"/>
        <end position="155"/>
    </location>
</feature>
<sequence>MSPPSTPSPRSLYPRLKRLQRTGTSALSTPSFGEPVPSKRFVDQESQVCPQLVNCGVQVHHLKDNVNDTITLANLQQTGQRILDSIPIQVVEGYFRHVARIRQDFIAVPKMAAPEISEKKQKYLTFLRERIHQDYRKAAADLQKVSEEIKEYRDLHGVIERLTSHKCDEDLRAMVNMGCDMFMQASIDNWDKIIVKLDDEYFAELTLERAIEFVTKKLDLLHKKAEGHVKALHAIKAHDNLMVALIDELEVHVEPVEKKK</sequence>
<dbReference type="PANTHER" id="PTHR12674">
    <property type="entry name" value="PREFOLDIN SUBUNIT 5"/>
    <property type="match status" value="1"/>
</dbReference>
<dbReference type="GO" id="GO:0005737">
    <property type="term" value="C:cytoplasm"/>
    <property type="evidence" value="ECO:0007669"/>
    <property type="project" value="TreeGrafter"/>
</dbReference>
<dbReference type="InterPro" id="IPR011599">
    <property type="entry name" value="PFD_alpha_archaea"/>
</dbReference>
<proteinExistence type="inferred from homology"/>
<protein>
    <submittedName>
        <fullName evidence="4">Uncharacterized protein</fullName>
    </submittedName>
</protein>
<evidence type="ECO:0000313" key="5">
    <source>
        <dbReference type="Proteomes" id="UP000298663"/>
    </source>
</evidence>